<dbReference type="EMBL" id="CP036434">
    <property type="protein sequence ID" value="QDV08910.1"/>
    <property type="molecule type" value="Genomic_DNA"/>
</dbReference>
<accession>A0A518EXU7</accession>
<proteinExistence type="predicted"/>
<evidence type="ECO:0000313" key="2">
    <source>
        <dbReference type="EMBL" id="QDV08910.1"/>
    </source>
</evidence>
<gene>
    <name evidence="2" type="ORF">Poly30_44650</name>
</gene>
<dbReference type="PANTHER" id="PTHR43441">
    <property type="entry name" value="RIBOSOMAL-PROTEIN-SERINE ACETYLTRANSFERASE"/>
    <property type="match status" value="1"/>
</dbReference>
<evidence type="ECO:0000313" key="3">
    <source>
        <dbReference type="Proteomes" id="UP000320390"/>
    </source>
</evidence>
<dbReference type="PANTHER" id="PTHR43441:SF11">
    <property type="entry name" value="RIBOSOMAL-PROTEIN-SERINE ACETYLTRANSFERASE"/>
    <property type="match status" value="1"/>
</dbReference>
<evidence type="ECO:0000259" key="1">
    <source>
        <dbReference type="Pfam" id="PF13302"/>
    </source>
</evidence>
<keyword evidence="3" id="KW-1185">Reference proteome</keyword>
<protein>
    <recommendedName>
        <fullName evidence="1">N-acetyltransferase domain-containing protein</fullName>
    </recommendedName>
</protein>
<dbReference type="Pfam" id="PF13302">
    <property type="entry name" value="Acetyltransf_3"/>
    <property type="match status" value="1"/>
</dbReference>
<name>A0A518EXU7_9BACT</name>
<feature type="domain" description="N-acetyltransferase" evidence="1">
    <location>
        <begin position="3"/>
        <end position="134"/>
    </location>
</feature>
<dbReference type="SUPFAM" id="SSF55729">
    <property type="entry name" value="Acyl-CoA N-acyltransferases (Nat)"/>
    <property type="match status" value="1"/>
</dbReference>
<sequence>MAHDAAALFPHVHGASAVTDWLCWKGPDTLVDLVDRYVSWRLHTPAEPVYVFVLERVEDGLVMGEGTLRFDGHPGVGDLGYWLGSEFHGVGHGSDAVELLVRAGFEHCGARALTAQIKAGNVRSLAALDRHGFRREPVGDEQDALALSPADRPITWAASLSRRTWERMKREAGEA</sequence>
<dbReference type="InterPro" id="IPR051908">
    <property type="entry name" value="Ribosomal_N-acetyltransferase"/>
</dbReference>
<dbReference type="GO" id="GO:1990189">
    <property type="term" value="F:protein N-terminal-serine acetyltransferase activity"/>
    <property type="evidence" value="ECO:0007669"/>
    <property type="project" value="TreeGrafter"/>
</dbReference>
<dbReference type="GO" id="GO:0008999">
    <property type="term" value="F:protein-N-terminal-alanine acetyltransferase activity"/>
    <property type="evidence" value="ECO:0007669"/>
    <property type="project" value="TreeGrafter"/>
</dbReference>
<dbReference type="Gene3D" id="3.40.630.30">
    <property type="match status" value="1"/>
</dbReference>
<dbReference type="InterPro" id="IPR000182">
    <property type="entry name" value="GNAT_dom"/>
</dbReference>
<organism evidence="2 3">
    <name type="scientific">Saltatorellus ferox</name>
    <dbReference type="NCBI Taxonomy" id="2528018"/>
    <lineage>
        <taxon>Bacteria</taxon>
        <taxon>Pseudomonadati</taxon>
        <taxon>Planctomycetota</taxon>
        <taxon>Planctomycetia</taxon>
        <taxon>Planctomycetia incertae sedis</taxon>
        <taxon>Saltatorellus</taxon>
    </lineage>
</organism>
<dbReference type="Proteomes" id="UP000320390">
    <property type="component" value="Chromosome"/>
</dbReference>
<reference evidence="2 3" key="1">
    <citation type="submission" date="2019-02" db="EMBL/GenBank/DDBJ databases">
        <title>Deep-cultivation of Planctomycetes and their phenomic and genomic characterization uncovers novel biology.</title>
        <authorList>
            <person name="Wiegand S."/>
            <person name="Jogler M."/>
            <person name="Boedeker C."/>
            <person name="Pinto D."/>
            <person name="Vollmers J."/>
            <person name="Rivas-Marin E."/>
            <person name="Kohn T."/>
            <person name="Peeters S.H."/>
            <person name="Heuer A."/>
            <person name="Rast P."/>
            <person name="Oberbeckmann S."/>
            <person name="Bunk B."/>
            <person name="Jeske O."/>
            <person name="Meyerdierks A."/>
            <person name="Storesund J.E."/>
            <person name="Kallscheuer N."/>
            <person name="Luecker S."/>
            <person name="Lage O.M."/>
            <person name="Pohl T."/>
            <person name="Merkel B.J."/>
            <person name="Hornburger P."/>
            <person name="Mueller R.-W."/>
            <person name="Bruemmer F."/>
            <person name="Labrenz M."/>
            <person name="Spormann A.M."/>
            <person name="Op den Camp H."/>
            <person name="Overmann J."/>
            <person name="Amann R."/>
            <person name="Jetten M.S.M."/>
            <person name="Mascher T."/>
            <person name="Medema M.H."/>
            <person name="Devos D.P."/>
            <person name="Kaster A.-K."/>
            <person name="Ovreas L."/>
            <person name="Rohde M."/>
            <person name="Galperin M.Y."/>
            <person name="Jogler C."/>
        </authorList>
    </citation>
    <scope>NUCLEOTIDE SEQUENCE [LARGE SCALE GENOMIC DNA]</scope>
    <source>
        <strain evidence="2 3">Poly30</strain>
    </source>
</reference>
<dbReference type="AlphaFoldDB" id="A0A518EXU7"/>
<dbReference type="GO" id="GO:0005737">
    <property type="term" value="C:cytoplasm"/>
    <property type="evidence" value="ECO:0007669"/>
    <property type="project" value="TreeGrafter"/>
</dbReference>
<dbReference type="InterPro" id="IPR016181">
    <property type="entry name" value="Acyl_CoA_acyltransferase"/>
</dbReference>